<dbReference type="CDD" id="cd02503">
    <property type="entry name" value="MobA"/>
    <property type="match status" value="1"/>
</dbReference>
<evidence type="ECO:0000256" key="5">
    <source>
        <dbReference type="ARBA" id="ARBA00022842"/>
    </source>
</evidence>
<dbReference type="GO" id="GO:0006777">
    <property type="term" value="P:Mo-molybdopterin cofactor biosynthetic process"/>
    <property type="evidence" value="ECO:0007669"/>
    <property type="project" value="UniProtKB-KW"/>
</dbReference>
<evidence type="ECO:0000256" key="6">
    <source>
        <dbReference type="ARBA" id="ARBA00023134"/>
    </source>
</evidence>
<evidence type="ECO:0000256" key="2">
    <source>
        <dbReference type="ARBA" id="ARBA00022679"/>
    </source>
</evidence>
<dbReference type="Proteomes" id="UP001139700">
    <property type="component" value="Unassembled WGS sequence"/>
</dbReference>
<keyword evidence="1" id="KW-0963">Cytoplasm</keyword>
<organism evidence="9 10">
    <name type="scientific">Dyadobacter fanqingshengii</name>
    <dbReference type="NCBI Taxonomy" id="2906443"/>
    <lineage>
        <taxon>Bacteria</taxon>
        <taxon>Pseudomonadati</taxon>
        <taxon>Bacteroidota</taxon>
        <taxon>Cytophagia</taxon>
        <taxon>Cytophagales</taxon>
        <taxon>Spirosomataceae</taxon>
        <taxon>Dyadobacter</taxon>
    </lineage>
</organism>
<dbReference type="EMBL" id="JAJTTA010000004">
    <property type="protein sequence ID" value="MCF0042819.1"/>
    <property type="molecule type" value="Genomic_DNA"/>
</dbReference>
<sequence length="196" mass="21993">MALYGLAVCGGKSLRMGSDKSQLQYFGIPQADRVLNILSPICDDVFLSCNSMQSAVFKNHKILADLPEYEDIGPMAALLSAFKTYPNADFLIAGCDYPYITTEVFQDFLSSVPKQSVAAAFYNADGKYEPFLAWYAKEAAPLLFDRFKNNHYSLQHFLREVNAEKYIPKSEKVMLSVDTPEVYEQVKAALNVDNEI</sequence>
<comment type="caution">
    <text evidence="9">The sequence shown here is derived from an EMBL/GenBank/DDBJ whole genome shotgun (WGS) entry which is preliminary data.</text>
</comment>
<dbReference type="PANTHER" id="PTHR19136:SF81">
    <property type="entry name" value="MOLYBDENUM COFACTOR GUANYLYLTRANSFERASE"/>
    <property type="match status" value="1"/>
</dbReference>
<name>A0A9X1PCU5_9BACT</name>
<dbReference type="InterPro" id="IPR025877">
    <property type="entry name" value="MobA-like_NTP_Trfase"/>
</dbReference>
<dbReference type="AlphaFoldDB" id="A0A9X1PCU5"/>
<dbReference type="GO" id="GO:0005525">
    <property type="term" value="F:GTP binding"/>
    <property type="evidence" value="ECO:0007669"/>
    <property type="project" value="UniProtKB-KW"/>
</dbReference>
<evidence type="ECO:0000313" key="9">
    <source>
        <dbReference type="EMBL" id="MCF0042819.1"/>
    </source>
</evidence>
<evidence type="ECO:0000259" key="8">
    <source>
        <dbReference type="Pfam" id="PF12804"/>
    </source>
</evidence>
<reference evidence="9" key="1">
    <citation type="submission" date="2021-12" db="EMBL/GenBank/DDBJ databases">
        <title>Novel species in genus Dyadobacter.</title>
        <authorList>
            <person name="Ma C."/>
        </authorList>
    </citation>
    <scope>NUCLEOTIDE SEQUENCE</scope>
    <source>
        <strain evidence="9">CY399</strain>
    </source>
</reference>
<dbReference type="PANTHER" id="PTHR19136">
    <property type="entry name" value="MOLYBDENUM COFACTOR GUANYLYLTRANSFERASE"/>
    <property type="match status" value="1"/>
</dbReference>
<keyword evidence="4" id="KW-0547">Nucleotide-binding</keyword>
<keyword evidence="2" id="KW-0808">Transferase</keyword>
<evidence type="ECO:0000256" key="3">
    <source>
        <dbReference type="ARBA" id="ARBA00022723"/>
    </source>
</evidence>
<feature type="domain" description="MobA-like NTP transferase" evidence="8">
    <location>
        <begin position="9"/>
        <end position="159"/>
    </location>
</feature>
<keyword evidence="7" id="KW-0501">Molybdenum cofactor biosynthesis</keyword>
<protein>
    <submittedName>
        <fullName evidence="9">Molybdenum cofactor guanylyltransferase</fullName>
    </submittedName>
</protein>
<accession>A0A9X1PCU5</accession>
<dbReference type="RefSeq" id="WP_234615652.1">
    <property type="nucleotide sequence ID" value="NZ_CP098806.1"/>
</dbReference>
<evidence type="ECO:0000256" key="4">
    <source>
        <dbReference type="ARBA" id="ARBA00022741"/>
    </source>
</evidence>
<keyword evidence="5" id="KW-0460">Magnesium</keyword>
<evidence type="ECO:0000313" key="10">
    <source>
        <dbReference type="Proteomes" id="UP001139700"/>
    </source>
</evidence>
<dbReference type="Pfam" id="PF12804">
    <property type="entry name" value="NTP_transf_3"/>
    <property type="match status" value="1"/>
</dbReference>
<dbReference type="InterPro" id="IPR013482">
    <property type="entry name" value="Molybde_CF_guanTrfase"/>
</dbReference>
<keyword evidence="9" id="KW-0548">Nucleotidyltransferase</keyword>
<evidence type="ECO:0000256" key="7">
    <source>
        <dbReference type="ARBA" id="ARBA00023150"/>
    </source>
</evidence>
<dbReference type="GO" id="GO:0016779">
    <property type="term" value="F:nucleotidyltransferase activity"/>
    <property type="evidence" value="ECO:0007669"/>
    <property type="project" value="UniProtKB-KW"/>
</dbReference>
<proteinExistence type="predicted"/>
<dbReference type="GO" id="GO:0046872">
    <property type="term" value="F:metal ion binding"/>
    <property type="evidence" value="ECO:0007669"/>
    <property type="project" value="UniProtKB-KW"/>
</dbReference>
<dbReference type="SUPFAM" id="SSF53448">
    <property type="entry name" value="Nucleotide-diphospho-sugar transferases"/>
    <property type="match status" value="1"/>
</dbReference>
<gene>
    <name evidence="9" type="ORF">LXM24_22135</name>
</gene>
<keyword evidence="10" id="KW-1185">Reference proteome</keyword>
<keyword evidence="3" id="KW-0479">Metal-binding</keyword>
<evidence type="ECO:0000256" key="1">
    <source>
        <dbReference type="ARBA" id="ARBA00022490"/>
    </source>
</evidence>
<dbReference type="Gene3D" id="3.90.550.10">
    <property type="entry name" value="Spore Coat Polysaccharide Biosynthesis Protein SpsA, Chain A"/>
    <property type="match status" value="1"/>
</dbReference>
<dbReference type="InterPro" id="IPR029044">
    <property type="entry name" value="Nucleotide-diphossugar_trans"/>
</dbReference>
<keyword evidence="6" id="KW-0342">GTP-binding</keyword>